<evidence type="ECO:0000256" key="2">
    <source>
        <dbReference type="SAM" id="MobiDB-lite"/>
    </source>
</evidence>
<feature type="compositionally biased region" description="Polar residues" evidence="2">
    <location>
        <begin position="699"/>
        <end position="749"/>
    </location>
</feature>
<feature type="compositionally biased region" description="Basic residues" evidence="2">
    <location>
        <begin position="787"/>
        <end position="798"/>
    </location>
</feature>
<organism evidence="3 4">
    <name type="scientific">Stereocaulon virgatum</name>
    <dbReference type="NCBI Taxonomy" id="373712"/>
    <lineage>
        <taxon>Eukaryota</taxon>
        <taxon>Fungi</taxon>
        <taxon>Dikarya</taxon>
        <taxon>Ascomycota</taxon>
        <taxon>Pezizomycotina</taxon>
        <taxon>Lecanoromycetes</taxon>
        <taxon>OSLEUM clade</taxon>
        <taxon>Lecanoromycetidae</taxon>
        <taxon>Lecanorales</taxon>
        <taxon>Lecanorineae</taxon>
        <taxon>Stereocaulaceae</taxon>
        <taxon>Stereocaulon</taxon>
    </lineage>
</organism>
<proteinExistence type="predicted"/>
<feature type="compositionally biased region" description="Polar residues" evidence="2">
    <location>
        <begin position="83"/>
        <end position="97"/>
    </location>
</feature>
<comment type="caution">
    <text evidence="3">The sequence shown here is derived from an EMBL/GenBank/DDBJ whole genome shotgun (WGS) entry which is preliminary data.</text>
</comment>
<keyword evidence="4" id="KW-1185">Reference proteome</keyword>
<feature type="compositionally biased region" description="Polar residues" evidence="2">
    <location>
        <begin position="136"/>
        <end position="152"/>
    </location>
</feature>
<feature type="compositionally biased region" description="Low complexity" evidence="2">
    <location>
        <begin position="153"/>
        <end position="164"/>
    </location>
</feature>
<feature type="compositionally biased region" description="Low complexity" evidence="2">
    <location>
        <begin position="555"/>
        <end position="571"/>
    </location>
</feature>
<accession>A0ABR3ZVZ8</accession>
<evidence type="ECO:0000313" key="4">
    <source>
        <dbReference type="Proteomes" id="UP001590950"/>
    </source>
</evidence>
<dbReference type="EMBL" id="JBEFKJ010000047">
    <property type="protein sequence ID" value="KAL2036900.1"/>
    <property type="molecule type" value="Genomic_DNA"/>
</dbReference>
<feature type="compositionally biased region" description="Polar residues" evidence="2">
    <location>
        <begin position="482"/>
        <end position="494"/>
    </location>
</feature>
<evidence type="ECO:0000256" key="1">
    <source>
        <dbReference type="SAM" id="Coils"/>
    </source>
</evidence>
<protein>
    <submittedName>
        <fullName evidence="3">Uncharacterized protein</fullName>
    </submittedName>
</protein>
<feature type="region of interest" description="Disordered" evidence="2">
    <location>
        <begin position="468"/>
        <end position="540"/>
    </location>
</feature>
<gene>
    <name evidence="3" type="ORF">N7G274_010324</name>
</gene>
<feature type="region of interest" description="Disordered" evidence="2">
    <location>
        <begin position="554"/>
        <end position="798"/>
    </location>
</feature>
<evidence type="ECO:0000313" key="3">
    <source>
        <dbReference type="EMBL" id="KAL2036900.1"/>
    </source>
</evidence>
<feature type="coiled-coil region" evidence="1">
    <location>
        <begin position="325"/>
        <end position="400"/>
    </location>
</feature>
<reference evidence="3 4" key="1">
    <citation type="submission" date="2024-09" db="EMBL/GenBank/DDBJ databases">
        <title>Rethinking Asexuality: The Enigmatic Case of Functional Sexual Genes in Lepraria (Stereocaulaceae).</title>
        <authorList>
            <person name="Doellman M."/>
            <person name="Sun Y."/>
            <person name="Barcenas-Pena A."/>
            <person name="Lumbsch H.T."/>
            <person name="Grewe F."/>
        </authorList>
    </citation>
    <scope>NUCLEOTIDE SEQUENCE [LARGE SCALE GENOMIC DNA]</scope>
    <source>
        <strain evidence="3 4">Mercado 3170</strain>
    </source>
</reference>
<dbReference type="Proteomes" id="UP001590950">
    <property type="component" value="Unassembled WGS sequence"/>
</dbReference>
<name>A0ABR3ZVZ8_9LECA</name>
<sequence length="798" mass="89586">MSQLREQDLKLVPQIMRWVIRRACQIVSDDCPISNPLPDVTQVGNVPPKDTLYEGFLGLRDIQEACTAGEVVEYSVTAGNTLTTERQDSASLETTKSPRAAGVPGSVSGPPNYGHSKRWISPLQLTASPKRESTHAESINSPSSTTFPATTNPSSRSSTPSQSDRSFKLGEDCYQSESKFEVSNKYKSTPDEIIQELRSLLKVKESSHHLDLNNLKANYANDKVRSEDHHIAKIDKLRLQIQSQKQSMDEKDAVIAQISTELTQKDHGLTKAKEKLQVAEDLTQITTAANAALVQKLDDCEKQLGETEFLLNKSWHQYSGAREQFASCALEKAQLTDEVDELKEKLKEAKEDAASCKKTLKSTASELQRLTRLSEARDGFAELEAENAGLLLQIEGMLKERSTLYSIGKTYFEQREAMVLAANRGMQEELEKRWNLQQWATSEIYKLQAKQEELMKALADEKLKFKTSSSFESRSSGRKNTDLFNNRLSEQSLPNADIDSWKRENPSPPSSPEQPTTFPTYSRPVPETNSKRKQGPFDLNRLPTEDVFMKRFGPQPQESQASATQQAQQSVEAEDKHDGFARTSSPYADRVTNHFENQYPWSENQPSHQGHQASYQFPWSQIQPGYQGQEDTYPPPSQGSFDHPYPGATGPFDQQSKPQYPQPQGDPFDQSPPDMTPDTQTEFDQENFTEEATHPPQTPTTSWAANKVPSNPWNEDATSSQPLPAQNSESPSIWNQTSFKTQPESNIHANTPPTTTNPNKTNPVQQPSRACPRRRRRRTSSAPHFAKQLKHVHIGPKP</sequence>
<feature type="compositionally biased region" description="Polar residues" evidence="2">
    <location>
        <begin position="594"/>
        <end position="630"/>
    </location>
</feature>
<feature type="compositionally biased region" description="Low complexity" evidence="2">
    <location>
        <begin position="750"/>
        <end position="763"/>
    </location>
</feature>
<keyword evidence="1" id="KW-0175">Coiled coil</keyword>
<feature type="region of interest" description="Disordered" evidence="2">
    <location>
        <begin position="83"/>
        <end position="167"/>
    </location>
</feature>